<evidence type="ECO:0000313" key="4">
    <source>
        <dbReference type="EMBL" id="KAK6744181.1"/>
    </source>
</evidence>
<evidence type="ECO:0000259" key="3">
    <source>
        <dbReference type="Pfam" id="PF01705"/>
    </source>
</evidence>
<feature type="domain" description="CX" evidence="3">
    <location>
        <begin position="69"/>
        <end position="128"/>
    </location>
</feature>
<comment type="caution">
    <text evidence="4">The sequence shown here is derived from an EMBL/GenBank/DDBJ whole genome shotgun (WGS) entry which is preliminary data.</text>
</comment>
<dbReference type="Pfam" id="PF01705">
    <property type="entry name" value="CX"/>
    <property type="match status" value="1"/>
</dbReference>
<organism evidence="4 5">
    <name type="scientific">Necator americanus</name>
    <name type="common">Human hookworm</name>
    <dbReference type="NCBI Taxonomy" id="51031"/>
    <lineage>
        <taxon>Eukaryota</taxon>
        <taxon>Metazoa</taxon>
        <taxon>Ecdysozoa</taxon>
        <taxon>Nematoda</taxon>
        <taxon>Chromadorea</taxon>
        <taxon>Rhabditida</taxon>
        <taxon>Rhabditina</taxon>
        <taxon>Rhabditomorpha</taxon>
        <taxon>Strongyloidea</taxon>
        <taxon>Ancylostomatidae</taxon>
        <taxon>Bunostominae</taxon>
        <taxon>Necator</taxon>
    </lineage>
</organism>
<feature type="transmembrane region" description="Helical" evidence="2">
    <location>
        <begin position="139"/>
        <end position="161"/>
    </location>
</feature>
<dbReference type="Proteomes" id="UP001303046">
    <property type="component" value="Unassembled WGS sequence"/>
</dbReference>
<keyword evidence="2" id="KW-1133">Transmembrane helix</keyword>
<dbReference type="PANTHER" id="PTHR47520:SF13">
    <property type="entry name" value="PROTEIN CBG10012"/>
    <property type="match status" value="1"/>
</dbReference>
<protein>
    <recommendedName>
        <fullName evidence="3">CX domain-containing protein</fullName>
    </recommendedName>
</protein>
<evidence type="ECO:0000256" key="2">
    <source>
        <dbReference type="SAM" id="Phobius"/>
    </source>
</evidence>
<reference evidence="4 5" key="1">
    <citation type="submission" date="2023-08" db="EMBL/GenBank/DDBJ databases">
        <title>A Necator americanus chromosomal reference genome.</title>
        <authorList>
            <person name="Ilik V."/>
            <person name="Petrzelkova K.J."/>
            <person name="Pardy F."/>
            <person name="Fuh T."/>
            <person name="Niatou-Singa F.S."/>
            <person name="Gouil Q."/>
            <person name="Baker L."/>
            <person name="Ritchie M.E."/>
            <person name="Jex A.R."/>
            <person name="Gazzola D."/>
            <person name="Li H."/>
            <person name="Toshio Fujiwara R."/>
            <person name="Zhan B."/>
            <person name="Aroian R.V."/>
            <person name="Pafco B."/>
            <person name="Schwarz E.M."/>
        </authorList>
    </citation>
    <scope>NUCLEOTIDE SEQUENCE [LARGE SCALE GENOMIC DNA]</scope>
    <source>
        <strain evidence="4 5">Aroian</strain>
        <tissue evidence="4">Whole animal</tissue>
    </source>
</reference>
<evidence type="ECO:0000313" key="5">
    <source>
        <dbReference type="Proteomes" id="UP001303046"/>
    </source>
</evidence>
<dbReference type="InterPro" id="IPR002619">
    <property type="entry name" value="CX"/>
</dbReference>
<gene>
    <name evidence="4" type="primary">Necator_chrIII.g11860</name>
    <name evidence="4" type="ORF">RB195_011094</name>
</gene>
<keyword evidence="5" id="KW-1185">Reference proteome</keyword>
<evidence type="ECO:0000256" key="1">
    <source>
        <dbReference type="SAM" id="MobiDB-lite"/>
    </source>
</evidence>
<dbReference type="PANTHER" id="PTHR47520">
    <property type="entry name" value="CX DOMAIN-CONTAINING PROTEIN-RELATED"/>
    <property type="match status" value="1"/>
</dbReference>
<keyword evidence="2" id="KW-0812">Transmembrane</keyword>
<keyword evidence="2" id="KW-0472">Membrane</keyword>
<name>A0ABR1D254_NECAM</name>
<sequence length="260" mass="29275">MSRARSSASHRRSSSPRFTRKFSKVGSIQRTSMFRATVFGAAAGYLTFRAGRHFINDPSKPIMFDSRSYYWSSDLQTPTEELPVQCVNRIDPQDPQFGRVYYANESRPTEIVYGCAEGDYCCGYDCCQEGTFFTSLFRLLILILVFSIVGHLKYAWFPFAFDQEPRTSHRMPYFCDQLALCCYTTDETRRLAGYGTVTYEASRSVGAEPNPPRSLESTEAGTLLTYQDMDSGMDAFCVSSGPIVESKRHDAQCSCVSGRA</sequence>
<feature type="compositionally biased region" description="Basic residues" evidence="1">
    <location>
        <begin position="8"/>
        <end position="20"/>
    </location>
</feature>
<dbReference type="EMBL" id="JAVFWL010000003">
    <property type="protein sequence ID" value="KAK6744181.1"/>
    <property type="molecule type" value="Genomic_DNA"/>
</dbReference>
<proteinExistence type="predicted"/>
<accession>A0ABR1D254</accession>
<feature type="region of interest" description="Disordered" evidence="1">
    <location>
        <begin position="1"/>
        <end position="20"/>
    </location>
</feature>